<feature type="region of interest" description="Disordered" evidence="1">
    <location>
        <begin position="38"/>
        <end position="80"/>
    </location>
</feature>
<dbReference type="Proteomes" id="UP000053105">
    <property type="component" value="Unassembled WGS sequence"/>
</dbReference>
<dbReference type="AlphaFoldDB" id="A0A0M9A493"/>
<organism evidence="2 3">
    <name type="scientific">Melipona quadrifasciata</name>
    <dbReference type="NCBI Taxonomy" id="166423"/>
    <lineage>
        <taxon>Eukaryota</taxon>
        <taxon>Metazoa</taxon>
        <taxon>Ecdysozoa</taxon>
        <taxon>Arthropoda</taxon>
        <taxon>Hexapoda</taxon>
        <taxon>Insecta</taxon>
        <taxon>Pterygota</taxon>
        <taxon>Neoptera</taxon>
        <taxon>Endopterygota</taxon>
        <taxon>Hymenoptera</taxon>
        <taxon>Apocrita</taxon>
        <taxon>Aculeata</taxon>
        <taxon>Apoidea</taxon>
        <taxon>Anthophila</taxon>
        <taxon>Apidae</taxon>
        <taxon>Melipona</taxon>
    </lineage>
</organism>
<sequence>MRESNYGMDQRSLSTITVLDIGIVPVGGEPGWRMGFAGEVGRNVSNQGRGQTRPENVGARGREDIRRKKTAKASGPEQTSTLSEGYRALHILSTEVGRVDTVQDVSIDIPINAVRFPRKSVKKTPPLERLKSRYNLEDNARCLTREYPRNTRNTIDRICEKSLLTEEIRNNADYALYPTKSIDLWRQANLSEKVFEASLMKPSPSTATSFRGSKYQRCSDKILRRKKSRDIVRETIAEEERANHRGKNADKFPTLNINSAENQLRYPRVNLAAKLPSWLDEQQAAPLSEPNSQPGRLAIINPSGESWARSHPIRSSIHWNIRKGVFGEMDKQMYYNSGFAISRIGTEWNNCVNDREGSNGGTRRTRQTQIWSEPNEWKLDGRRSSGSCQVQSGASKRRKVFLKYLFLKGYRHVRADEAT</sequence>
<keyword evidence="3" id="KW-1185">Reference proteome</keyword>
<dbReference type="EMBL" id="KQ435737">
    <property type="protein sequence ID" value="KOX76930.1"/>
    <property type="molecule type" value="Genomic_DNA"/>
</dbReference>
<evidence type="ECO:0000313" key="2">
    <source>
        <dbReference type="EMBL" id="KOX76930.1"/>
    </source>
</evidence>
<gene>
    <name evidence="2" type="ORF">WN51_10786</name>
</gene>
<proteinExistence type="predicted"/>
<reference evidence="2 3" key="1">
    <citation type="submission" date="2015-07" db="EMBL/GenBank/DDBJ databases">
        <title>The genome of Melipona quadrifasciata.</title>
        <authorList>
            <person name="Pan H."/>
            <person name="Kapheim K."/>
        </authorList>
    </citation>
    <scope>NUCLEOTIDE SEQUENCE [LARGE SCALE GENOMIC DNA]</scope>
    <source>
        <strain evidence="2">0111107301</strain>
        <tissue evidence="2">Whole body</tissue>
    </source>
</reference>
<evidence type="ECO:0000313" key="3">
    <source>
        <dbReference type="Proteomes" id="UP000053105"/>
    </source>
</evidence>
<accession>A0A0M9A493</accession>
<protein>
    <submittedName>
        <fullName evidence="2">Uncharacterized protein</fullName>
    </submittedName>
</protein>
<evidence type="ECO:0000256" key="1">
    <source>
        <dbReference type="SAM" id="MobiDB-lite"/>
    </source>
</evidence>
<name>A0A0M9A493_9HYME</name>
<feature type="compositionally biased region" description="Polar residues" evidence="1">
    <location>
        <begin position="43"/>
        <end position="54"/>
    </location>
</feature>